<keyword evidence="2" id="KW-1185">Reference proteome</keyword>
<proteinExistence type="predicted"/>
<feature type="non-terminal residue" evidence="1">
    <location>
        <position position="55"/>
    </location>
</feature>
<accession>A0A3N4JX30</accession>
<organism evidence="1 2">
    <name type="scientific">Choiromyces venosus 120613-1</name>
    <dbReference type="NCBI Taxonomy" id="1336337"/>
    <lineage>
        <taxon>Eukaryota</taxon>
        <taxon>Fungi</taxon>
        <taxon>Dikarya</taxon>
        <taxon>Ascomycota</taxon>
        <taxon>Pezizomycotina</taxon>
        <taxon>Pezizomycetes</taxon>
        <taxon>Pezizales</taxon>
        <taxon>Tuberaceae</taxon>
        <taxon>Choiromyces</taxon>
    </lineage>
</organism>
<evidence type="ECO:0000313" key="2">
    <source>
        <dbReference type="Proteomes" id="UP000276215"/>
    </source>
</evidence>
<dbReference type="OrthoDB" id="5230947at2759"/>
<evidence type="ECO:0000313" key="1">
    <source>
        <dbReference type="EMBL" id="RPB01768.1"/>
    </source>
</evidence>
<name>A0A3N4JX30_9PEZI</name>
<protein>
    <submittedName>
        <fullName evidence="1">Uncharacterized protein</fullName>
    </submittedName>
</protein>
<dbReference type="AlphaFoldDB" id="A0A3N4JX30"/>
<dbReference type="Proteomes" id="UP000276215">
    <property type="component" value="Unassembled WGS sequence"/>
</dbReference>
<dbReference type="EMBL" id="ML120371">
    <property type="protein sequence ID" value="RPB01768.1"/>
    <property type="molecule type" value="Genomic_DNA"/>
</dbReference>
<reference evidence="1 2" key="1">
    <citation type="journal article" date="2018" name="Nat. Ecol. Evol.">
        <title>Pezizomycetes genomes reveal the molecular basis of ectomycorrhizal truffle lifestyle.</title>
        <authorList>
            <person name="Murat C."/>
            <person name="Payen T."/>
            <person name="Noel B."/>
            <person name="Kuo A."/>
            <person name="Morin E."/>
            <person name="Chen J."/>
            <person name="Kohler A."/>
            <person name="Krizsan K."/>
            <person name="Balestrini R."/>
            <person name="Da Silva C."/>
            <person name="Montanini B."/>
            <person name="Hainaut M."/>
            <person name="Levati E."/>
            <person name="Barry K.W."/>
            <person name="Belfiori B."/>
            <person name="Cichocki N."/>
            <person name="Clum A."/>
            <person name="Dockter R.B."/>
            <person name="Fauchery L."/>
            <person name="Guy J."/>
            <person name="Iotti M."/>
            <person name="Le Tacon F."/>
            <person name="Lindquist E.A."/>
            <person name="Lipzen A."/>
            <person name="Malagnac F."/>
            <person name="Mello A."/>
            <person name="Molinier V."/>
            <person name="Miyauchi S."/>
            <person name="Poulain J."/>
            <person name="Riccioni C."/>
            <person name="Rubini A."/>
            <person name="Sitrit Y."/>
            <person name="Splivallo R."/>
            <person name="Traeger S."/>
            <person name="Wang M."/>
            <person name="Zifcakova L."/>
            <person name="Wipf D."/>
            <person name="Zambonelli A."/>
            <person name="Paolocci F."/>
            <person name="Nowrousian M."/>
            <person name="Ottonello S."/>
            <person name="Baldrian P."/>
            <person name="Spatafora J.W."/>
            <person name="Henrissat B."/>
            <person name="Nagy L.G."/>
            <person name="Aury J.M."/>
            <person name="Wincker P."/>
            <person name="Grigoriev I.V."/>
            <person name="Bonfante P."/>
            <person name="Martin F.M."/>
        </authorList>
    </citation>
    <scope>NUCLEOTIDE SEQUENCE [LARGE SCALE GENOMIC DNA]</scope>
    <source>
        <strain evidence="1 2">120613-1</strain>
    </source>
</reference>
<gene>
    <name evidence="1" type="ORF">L873DRAFT_1631916</name>
</gene>
<sequence length="55" mass="5573">MGAIVSCIKSLFRAVGNACIAVINGIAGILKAIINGVANVLDIIISCLTCRRTGA</sequence>